<dbReference type="AlphaFoldDB" id="A0A9W8KWG2"/>
<dbReference type="PANTHER" id="PTHR41390">
    <property type="entry name" value="CHROMOSOME 7, WHOLE GENOME SHOTGUN SEQUENCE"/>
    <property type="match status" value="1"/>
</dbReference>
<evidence type="ECO:0000256" key="2">
    <source>
        <dbReference type="SAM" id="Phobius"/>
    </source>
</evidence>
<reference evidence="3" key="1">
    <citation type="submission" date="2022-07" db="EMBL/GenBank/DDBJ databases">
        <title>Phylogenomic reconstructions and comparative analyses of Kickxellomycotina fungi.</title>
        <authorList>
            <person name="Reynolds N.K."/>
            <person name="Stajich J.E."/>
            <person name="Barry K."/>
            <person name="Grigoriev I.V."/>
            <person name="Crous P."/>
            <person name="Smith M.E."/>
        </authorList>
    </citation>
    <scope>NUCLEOTIDE SEQUENCE</scope>
    <source>
        <strain evidence="3">NRRL 3115</strain>
    </source>
</reference>
<feature type="coiled-coil region" evidence="1">
    <location>
        <begin position="205"/>
        <end position="239"/>
    </location>
</feature>
<evidence type="ECO:0000256" key="1">
    <source>
        <dbReference type="SAM" id="Coils"/>
    </source>
</evidence>
<feature type="transmembrane region" description="Helical" evidence="2">
    <location>
        <begin position="14"/>
        <end position="34"/>
    </location>
</feature>
<feature type="transmembrane region" description="Helical" evidence="2">
    <location>
        <begin position="46"/>
        <end position="68"/>
    </location>
</feature>
<accession>A0A9W8KWG2</accession>
<dbReference type="Proteomes" id="UP001151518">
    <property type="component" value="Unassembled WGS sequence"/>
</dbReference>
<keyword evidence="2" id="KW-0472">Membrane</keyword>
<protein>
    <submittedName>
        <fullName evidence="3">Uncharacterized protein</fullName>
    </submittedName>
</protein>
<name>A0A9W8KWG2_9FUNG</name>
<proteinExistence type="predicted"/>
<keyword evidence="2" id="KW-1133">Transmembrane helix</keyword>
<organism evidence="3 4">
    <name type="scientific">Coemansia spiralis</name>
    <dbReference type="NCBI Taxonomy" id="417178"/>
    <lineage>
        <taxon>Eukaryota</taxon>
        <taxon>Fungi</taxon>
        <taxon>Fungi incertae sedis</taxon>
        <taxon>Zoopagomycota</taxon>
        <taxon>Kickxellomycotina</taxon>
        <taxon>Kickxellomycetes</taxon>
        <taxon>Kickxellales</taxon>
        <taxon>Kickxellaceae</taxon>
        <taxon>Coemansia</taxon>
    </lineage>
</organism>
<dbReference type="EMBL" id="JANBTW010000039">
    <property type="protein sequence ID" value="KAJ2676503.1"/>
    <property type="molecule type" value="Genomic_DNA"/>
</dbReference>
<dbReference type="OrthoDB" id="5565730at2759"/>
<keyword evidence="1" id="KW-0175">Coiled coil</keyword>
<evidence type="ECO:0000313" key="4">
    <source>
        <dbReference type="Proteomes" id="UP001151518"/>
    </source>
</evidence>
<evidence type="ECO:0000313" key="3">
    <source>
        <dbReference type="EMBL" id="KAJ2676503.1"/>
    </source>
</evidence>
<feature type="transmembrane region" description="Helical" evidence="2">
    <location>
        <begin position="114"/>
        <end position="133"/>
    </location>
</feature>
<sequence>MVAVFEDRQARRRILWGTLGLATLGGAIGLNYSILKHLQPIPRHTLTMAANWATFGLVFFSIRESLLVEQQAKNKPLDLRFSITRDHDEMFSSITSGFVTGATLSFITRRTKNAAVTGALFFSVMAGVGQFAYTKINRKRQRVILDKMESSETPRVLDLVRSDESTSLVARLRRKMVDPVTLLPEWFPLKRLSSEEYRAMLTVRKDELVLEVAQLRASIADMNRREDTMLARLREIEAQKSQGA</sequence>
<gene>
    <name evidence="3" type="ORF">GGI25_003538</name>
</gene>
<dbReference type="PANTHER" id="PTHR41390:SF1">
    <property type="entry name" value="NADH-UBIQUINONE OXIDOREDUCTASE 213 KDA SUBUNIT"/>
    <property type="match status" value="1"/>
</dbReference>
<comment type="caution">
    <text evidence="3">The sequence shown here is derived from an EMBL/GenBank/DDBJ whole genome shotgun (WGS) entry which is preliminary data.</text>
</comment>
<keyword evidence="2" id="KW-0812">Transmembrane</keyword>